<comment type="caution">
    <text evidence="1">The sequence shown here is derived from an EMBL/GenBank/DDBJ whole genome shotgun (WGS) entry which is preliminary data.</text>
</comment>
<dbReference type="Proteomes" id="UP001501079">
    <property type="component" value="Unassembled WGS sequence"/>
</dbReference>
<reference evidence="2" key="1">
    <citation type="journal article" date="2019" name="Int. J. Syst. Evol. Microbiol.">
        <title>The Global Catalogue of Microorganisms (GCM) 10K type strain sequencing project: providing services to taxonomists for standard genome sequencing and annotation.</title>
        <authorList>
            <consortium name="The Broad Institute Genomics Platform"/>
            <consortium name="The Broad Institute Genome Sequencing Center for Infectious Disease"/>
            <person name="Wu L."/>
            <person name="Ma J."/>
        </authorList>
    </citation>
    <scope>NUCLEOTIDE SEQUENCE [LARGE SCALE GENOMIC DNA]</scope>
    <source>
        <strain evidence="2">JCM 17591</strain>
    </source>
</reference>
<organism evidence="1 2">
    <name type="scientific">Gryllotalpicola koreensis</name>
    <dbReference type="NCBI Taxonomy" id="993086"/>
    <lineage>
        <taxon>Bacteria</taxon>
        <taxon>Bacillati</taxon>
        <taxon>Actinomycetota</taxon>
        <taxon>Actinomycetes</taxon>
        <taxon>Micrococcales</taxon>
        <taxon>Microbacteriaceae</taxon>
        <taxon>Gryllotalpicola</taxon>
    </lineage>
</organism>
<keyword evidence="2" id="KW-1185">Reference proteome</keyword>
<proteinExistence type="predicted"/>
<accession>A0ABP8A7A9</accession>
<sequence length="257" mass="27305">MARKKTKTKELVKVDKQGNVKGTFLPNTIEKSVDTLVGFHRPAVVAHLNAIKRKHPDATVEQLHWVLERRYLAAVTGTGAATGATAVIPAVGTVTALALSAAETVAFLETTALFAQSVAELHGISVDEPERTRTLVLALMLGKEGSDIIKQFGLEILNEDVTRAGYWGAIVSDSVPTAVLKPVLNKLKTMFFKKVAARQAGSIIGRALPYGIGAVVGGFGNNLLGRRVVNAARNAFPPSDVIVLDEEIAKRALAAHG</sequence>
<name>A0ABP8A7A9_9MICO</name>
<protein>
    <recommendedName>
        <fullName evidence="3">EcsC family protein</fullName>
    </recommendedName>
</protein>
<gene>
    <name evidence="1" type="ORF">GCM10022287_31310</name>
</gene>
<evidence type="ECO:0008006" key="3">
    <source>
        <dbReference type="Google" id="ProtNLM"/>
    </source>
</evidence>
<evidence type="ECO:0000313" key="1">
    <source>
        <dbReference type="EMBL" id="GAA4179269.1"/>
    </source>
</evidence>
<dbReference type="RefSeq" id="WP_344756115.1">
    <property type="nucleotide sequence ID" value="NZ_BAABBW010000005.1"/>
</dbReference>
<evidence type="ECO:0000313" key="2">
    <source>
        <dbReference type="Proteomes" id="UP001501079"/>
    </source>
</evidence>
<dbReference type="EMBL" id="BAABBW010000005">
    <property type="protein sequence ID" value="GAA4179269.1"/>
    <property type="molecule type" value="Genomic_DNA"/>
</dbReference>